<dbReference type="PANTHER" id="PTHR35841">
    <property type="entry name" value="PHOSPHONATES-BINDING PERIPLASMIC PROTEIN"/>
    <property type="match status" value="1"/>
</dbReference>
<keyword evidence="2" id="KW-1185">Reference proteome</keyword>
<dbReference type="PANTHER" id="PTHR35841:SF1">
    <property type="entry name" value="PHOSPHONATES-BINDING PERIPLASMIC PROTEIN"/>
    <property type="match status" value="1"/>
</dbReference>
<dbReference type="RefSeq" id="WP_244161444.1">
    <property type="nucleotide sequence ID" value="NZ_FUWR01000032.1"/>
</dbReference>
<dbReference type="EMBL" id="FUWR01000032">
    <property type="protein sequence ID" value="SKA23999.1"/>
    <property type="molecule type" value="Genomic_DNA"/>
</dbReference>
<dbReference type="Pfam" id="PF12974">
    <property type="entry name" value="Phosphonate-bd"/>
    <property type="match status" value="1"/>
</dbReference>
<evidence type="ECO:0000313" key="2">
    <source>
        <dbReference type="Proteomes" id="UP000190102"/>
    </source>
</evidence>
<dbReference type="STRING" id="115783.SAMN02745119_03302"/>
<name>A0A1T4S6X4_9BACT</name>
<protein>
    <submittedName>
        <fullName evidence="1">Phosphonate transport system substrate-binding protein</fullName>
    </submittedName>
</protein>
<dbReference type="SUPFAM" id="SSF53850">
    <property type="entry name" value="Periplasmic binding protein-like II"/>
    <property type="match status" value="1"/>
</dbReference>
<organism evidence="1 2">
    <name type="scientific">Trichlorobacter thiogenes</name>
    <dbReference type="NCBI Taxonomy" id="115783"/>
    <lineage>
        <taxon>Bacteria</taxon>
        <taxon>Pseudomonadati</taxon>
        <taxon>Thermodesulfobacteriota</taxon>
        <taxon>Desulfuromonadia</taxon>
        <taxon>Geobacterales</taxon>
        <taxon>Geobacteraceae</taxon>
        <taxon>Trichlorobacter</taxon>
    </lineage>
</organism>
<proteinExistence type="predicted"/>
<gene>
    <name evidence="1" type="ORF">SAMN02745119_03302</name>
</gene>
<reference evidence="2" key="1">
    <citation type="submission" date="2017-02" db="EMBL/GenBank/DDBJ databases">
        <authorList>
            <person name="Varghese N."/>
            <person name="Submissions S."/>
        </authorList>
    </citation>
    <scope>NUCLEOTIDE SEQUENCE [LARGE SCALE GENOMIC DNA]</scope>
    <source>
        <strain evidence="2">ATCC BAA-34</strain>
    </source>
</reference>
<dbReference type="AlphaFoldDB" id="A0A1T4S6X4"/>
<dbReference type="Proteomes" id="UP000190102">
    <property type="component" value="Unassembled WGS sequence"/>
</dbReference>
<sequence length="318" mass="35748">MTTSAMPDSVARVLRPQSVLFGLVLFFSILLLAGCNRQPAEKPLNYSKTPSVSSLPVYRFAVHPLHNPAKLAEAYQPLIEYINVRIPEAHFELEASRDYQAYEEKFRSGGPEFLLPNPWQTIEAMKSGYKVIAMAGNAEDFKGIFIARRDSSIKKPTDLKGKTVSYPSHTALAACIMPQFFLHQHGINVNRDITNNYVGSQESSIMNVYLGQSAVGATWPVPWRLFQKDHPKEAAQLYQLWETPHLLNNSVMVRNTVPPAISQKVRTLLLELSQSAEGRAILSNMATAQFHAADNTSYQKIRDYVAVFEKQVRPVEKK</sequence>
<dbReference type="CDD" id="cd01071">
    <property type="entry name" value="PBP2_PhnD_like"/>
    <property type="match status" value="1"/>
</dbReference>
<accession>A0A1T4S6X4</accession>
<dbReference type="Gene3D" id="3.40.190.10">
    <property type="entry name" value="Periplasmic binding protein-like II"/>
    <property type="match status" value="2"/>
</dbReference>
<evidence type="ECO:0000313" key="1">
    <source>
        <dbReference type="EMBL" id="SKA23999.1"/>
    </source>
</evidence>